<dbReference type="InterPro" id="IPR029018">
    <property type="entry name" value="Hex-like_dom2"/>
</dbReference>
<gene>
    <name evidence="12" type="ORF">A0123_01575</name>
</gene>
<keyword evidence="4" id="KW-0378">Hydrolase</keyword>
<protein>
    <recommendedName>
        <fullName evidence="3">beta-N-acetylhexosaminidase</fullName>
        <ecNumber evidence="3">3.2.1.52</ecNumber>
    </recommendedName>
    <alternativeName>
        <fullName evidence="6">Beta-N-acetylhexosaminidase</fullName>
    </alternativeName>
    <alternativeName>
        <fullName evidence="7">N-acetyl-beta-glucosaminidase</fullName>
    </alternativeName>
</protein>
<dbReference type="Gene3D" id="3.30.379.10">
    <property type="entry name" value="Chitobiase/beta-hexosaminidase domain 2-like"/>
    <property type="match status" value="1"/>
</dbReference>
<feature type="signal peptide" evidence="9">
    <location>
        <begin position="1"/>
        <end position="29"/>
    </location>
</feature>
<dbReference type="InterPro" id="IPR025705">
    <property type="entry name" value="Beta_hexosaminidase_sua/sub"/>
</dbReference>
<dbReference type="Proteomes" id="UP000077786">
    <property type="component" value="Unassembled WGS sequence"/>
</dbReference>
<dbReference type="Pfam" id="PF02838">
    <property type="entry name" value="Glyco_hydro_20b"/>
    <property type="match status" value="1"/>
</dbReference>
<evidence type="ECO:0000313" key="13">
    <source>
        <dbReference type="Proteomes" id="UP000077786"/>
    </source>
</evidence>
<dbReference type="InterPro" id="IPR017853">
    <property type="entry name" value="GH"/>
</dbReference>
<dbReference type="GO" id="GO:0016020">
    <property type="term" value="C:membrane"/>
    <property type="evidence" value="ECO:0007669"/>
    <property type="project" value="TreeGrafter"/>
</dbReference>
<dbReference type="Gene3D" id="3.20.20.80">
    <property type="entry name" value="Glycosidases"/>
    <property type="match status" value="1"/>
</dbReference>
<evidence type="ECO:0000256" key="5">
    <source>
        <dbReference type="ARBA" id="ARBA00023295"/>
    </source>
</evidence>
<dbReference type="AlphaFoldDB" id="A0A1B6VK04"/>
<keyword evidence="9" id="KW-0732">Signal</keyword>
<dbReference type="OrthoDB" id="9763537at2"/>
<keyword evidence="5" id="KW-0326">Glycosidase</keyword>
<evidence type="ECO:0000313" key="12">
    <source>
        <dbReference type="EMBL" id="OAJ67534.1"/>
    </source>
</evidence>
<evidence type="ECO:0000256" key="9">
    <source>
        <dbReference type="SAM" id="SignalP"/>
    </source>
</evidence>
<feature type="domain" description="Glycoside hydrolase family 20 catalytic" evidence="10">
    <location>
        <begin position="168"/>
        <end position="528"/>
    </location>
</feature>
<sequence>MKKRLQHALALSGFLLSSVCAFSLSQAHAQSQEALSSSPVLLPVPAHMTLSGRSVPFQDVKIVWDGKATALEQRAVARFLGRLEKLHGGSGNTEPETVLHIRAGQDPSYLTVNEREGYSLSVKGQNIQLEAGGPAGVIHGLATLLQLVQAGPSGRQIAEGDIQDAPRFSWRGLMIDVSRHFMSIETMERQLDAMELTKLNVLHWHLSDGTGFRIQSLRYPKLQDVGAHHQYYTQSQVRSIVQYAADRGIRVVPEIDIPGHTLSLLQAYPELAAQQPVLVTDATGRACTTSSADGQTTTNCSRRPNLNNAALNPVSPQVIDFAANLYAEIGRLFPDRYIHSGGDEVQDQQWLDNPAIVSYMKAYGYKDVPALQAAFTAKIEKALAAQGKIMMGWDEVSEAPIPKDVVVEVWRNAKWTGSATKAGHPVVVSAGYYLDLLYSSANHYAVDPDATRPATISAEDAERLRHQTLDRLERAFAPDPDMAPLNEAQRKLVLGGEAPLWAEIVSDEMLDARLWPRSAAIAERFWSPETVQDVDDLYRRLPVVMNELESTGLLAREHTDRMIAELTPSNITPLTVLTSVTVPVQNYALNHLAGPTGDAMLKSPAAIASPDSFSAVEFNALAKRYAAGDKSAAAQLRASLSVWAANDAAYEQVATTPQLQLAEPVSKQLSQLALIGLEAMEAGGHNHAWHKKAQQLLAEQDLTWIDPTSFAGKERVIPPSGLLIAIVPGIHALVQTAR</sequence>
<evidence type="ECO:0000256" key="6">
    <source>
        <dbReference type="ARBA" id="ARBA00030512"/>
    </source>
</evidence>
<evidence type="ECO:0000256" key="2">
    <source>
        <dbReference type="ARBA" id="ARBA00006285"/>
    </source>
</evidence>
<evidence type="ECO:0000259" key="10">
    <source>
        <dbReference type="Pfam" id="PF00728"/>
    </source>
</evidence>
<evidence type="ECO:0000256" key="3">
    <source>
        <dbReference type="ARBA" id="ARBA00012663"/>
    </source>
</evidence>
<accession>A0A1B6VK04</accession>
<dbReference type="GO" id="GO:0004563">
    <property type="term" value="F:beta-N-acetylhexosaminidase activity"/>
    <property type="evidence" value="ECO:0007669"/>
    <property type="project" value="UniProtKB-EC"/>
</dbReference>
<evidence type="ECO:0000259" key="11">
    <source>
        <dbReference type="Pfam" id="PF02838"/>
    </source>
</evidence>
<comment type="catalytic activity">
    <reaction evidence="1">
        <text>Hydrolysis of terminal non-reducing N-acetyl-D-hexosamine residues in N-acetyl-beta-D-hexosaminides.</text>
        <dbReference type="EC" id="3.2.1.52"/>
    </reaction>
</comment>
<dbReference type="SUPFAM" id="SSF55545">
    <property type="entry name" value="beta-N-acetylhexosaminidase-like domain"/>
    <property type="match status" value="1"/>
</dbReference>
<dbReference type="InterPro" id="IPR015883">
    <property type="entry name" value="Glyco_hydro_20_cat"/>
</dbReference>
<dbReference type="PANTHER" id="PTHR22600">
    <property type="entry name" value="BETA-HEXOSAMINIDASE"/>
    <property type="match status" value="1"/>
</dbReference>
<dbReference type="EMBL" id="LUTU01000007">
    <property type="protein sequence ID" value="OAJ67534.1"/>
    <property type="molecule type" value="Genomic_DNA"/>
</dbReference>
<dbReference type="SUPFAM" id="SSF51445">
    <property type="entry name" value="(Trans)glycosidases"/>
    <property type="match status" value="1"/>
</dbReference>
<dbReference type="RefSeq" id="WP_083956357.1">
    <property type="nucleotide sequence ID" value="NZ_LUTU01000007.1"/>
</dbReference>
<evidence type="ECO:0000256" key="7">
    <source>
        <dbReference type="ARBA" id="ARBA00033000"/>
    </source>
</evidence>
<dbReference type="PRINTS" id="PR00738">
    <property type="entry name" value="GLHYDRLASE20"/>
</dbReference>
<proteinExistence type="inferred from homology"/>
<feature type="chain" id="PRO_5008590054" description="beta-N-acetylhexosaminidase" evidence="9">
    <location>
        <begin position="30"/>
        <end position="738"/>
    </location>
</feature>
<organism evidence="12 13">
    <name type="scientific">Gluconobacter cerinus</name>
    <dbReference type="NCBI Taxonomy" id="38307"/>
    <lineage>
        <taxon>Bacteria</taxon>
        <taxon>Pseudomonadati</taxon>
        <taxon>Pseudomonadota</taxon>
        <taxon>Alphaproteobacteria</taxon>
        <taxon>Acetobacterales</taxon>
        <taxon>Acetobacteraceae</taxon>
        <taxon>Gluconobacter</taxon>
    </lineage>
</organism>
<dbReference type="PATRIC" id="fig|38307.3.peg.1621"/>
<dbReference type="PANTHER" id="PTHR22600:SF57">
    <property type="entry name" value="BETA-N-ACETYLHEXOSAMINIDASE"/>
    <property type="match status" value="1"/>
</dbReference>
<evidence type="ECO:0000256" key="1">
    <source>
        <dbReference type="ARBA" id="ARBA00001231"/>
    </source>
</evidence>
<feature type="domain" description="Beta-hexosaminidase bacterial type N-terminal" evidence="11">
    <location>
        <begin position="40"/>
        <end position="165"/>
    </location>
</feature>
<dbReference type="GO" id="GO:0030203">
    <property type="term" value="P:glycosaminoglycan metabolic process"/>
    <property type="evidence" value="ECO:0007669"/>
    <property type="project" value="TreeGrafter"/>
</dbReference>
<feature type="active site" description="Proton donor" evidence="8">
    <location>
        <position position="344"/>
    </location>
</feature>
<evidence type="ECO:0000256" key="4">
    <source>
        <dbReference type="ARBA" id="ARBA00022801"/>
    </source>
</evidence>
<dbReference type="InterPro" id="IPR015882">
    <property type="entry name" value="HEX_bac_N"/>
</dbReference>
<comment type="caution">
    <text evidence="12">The sequence shown here is derived from an EMBL/GenBank/DDBJ whole genome shotgun (WGS) entry which is preliminary data.</text>
</comment>
<comment type="similarity">
    <text evidence="2">Belongs to the glycosyl hydrolase 20 family.</text>
</comment>
<reference evidence="12 13" key="1">
    <citation type="submission" date="2016-03" db="EMBL/GenBank/DDBJ databases">
        <title>Draft genome sequence of Gluconobacter cerinus strain CECT 9110.</title>
        <authorList>
            <person name="Sainz F."/>
            <person name="Mas A."/>
            <person name="Torija M.J."/>
        </authorList>
    </citation>
    <scope>NUCLEOTIDE SEQUENCE [LARGE SCALE GENOMIC DNA]</scope>
    <source>
        <strain evidence="12 13">CECT 9110</strain>
    </source>
</reference>
<dbReference type="GO" id="GO:0005975">
    <property type="term" value="P:carbohydrate metabolic process"/>
    <property type="evidence" value="ECO:0007669"/>
    <property type="project" value="InterPro"/>
</dbReference>
<name>A0A1B6VK04_9PROT</name>
<dbReference type="Pfam" id="PF00728">
    <property type="entry name" value="Glyco_hydro_20"/>
    <property type="match status" value="1"/>
</dbReference>
<evidence type="ECO:0000256" key="8">
    <source>
        <dbReference type="PIRSR" id="PIRSR625705-1"/>
    </source>
</evidence>
<dbReference type="EC" id="3.2.1.52" evidence="3"/>